<dbReference type="InterPro" id="IPR001841">
    <property type="entry name" value="Znf_RING"/>
</dbReference>
<protein>
    <recommendedName>
        <fullName evidence="6">RING-type domain-containing protein</fullName>
    </recommendedName>
</protein>
<name>A0A814ZYZ4_9BILA</name>
<dbReference type="PROSITE" id="PS50089">
    <property type="entry name" value="ZF_RING_2"/>
    <property type="match status" value="1"/>
</dbReference>
<keyword evidence="3" id="KW-0862">Zinc</keyword>
<evidence type="ECO:0000256" key="1">
    <source>
        <dbReference type="ARBA" id="ARBA00022723"/>
    </source>
</evidence>
<keyword evidence="2 4" id="KW-0863">Zinc-finger</keyword>
<feature type="transmembrane region" description="Helical" evidence="5">
    <location>
        <begin position="101"/>
        <end position="120"/>
    </location>
</feature>
<dbReference type="AlphaFoldDB" id="A0A814ZYZ4"/>
<keyword evidence="5" id="KW-0812">Transmembrane</keyword>
<dbReference type="GO" id="GO:0008270">
    <property type="term" value="F:zinc ion binding"/>
    <property type="evidence" value="ECO:0007669"/>
    <property type="project" value="UniProtKB-KW"/>
</dbReference>
<accession>A0A814ZYZ4</accession>
<evidence type="ECO:0000313" key="7">
    <source>
        <dbReference type="EMBL" id="CAF1248131.1"/>
    </source>
</evidence>
<keyword evidence="5" id="KW-0472">Membrane</keyword>
<dbReference type="SMART" id="SM00184">
    <property type="entry name" value="RING"/>
    <property type="match status" value="1"/>
</dbReference>
<dbReference type="InterPro" id="IPR013083">
    <property type="entry name" value="Znf_RING/FYVE/PHD"/>
</dbReference>
<dbReference type="Pfam" id="PF00097">
    <property type="entry name" value="zf-C3HC4"/>
    <property type="match status" value="1"/>
</dbReference>
<keyword evidence="1" id="KW-0479">Metal-binding</keyword>
<evidence type="ECO:0000313" key="8">
    <source>
        <dbReference type="Proteomes" id="UP000663832"/>
    </source>
</evidence>
<evidence type="ECO:0000256" key="2">
    <source>
        <dbReference type="ARBA" id="ARBA00022771"/>
    </source>
</evidence>
<dbReference type="SUPFAM" id="SSF57850">
    <property type="entry name" value="RING/U-box"/>
    <property type="match status" value="1"/>
</dbReference>
<proteinExistence type="predicted"/>
<dbReference type="EMBL" id="CAJNOM010000221">
    <property type="protein sequence ID" value="CAF1248131.1"/>
    <property type="molecule type" value="Genomic_DNA"/>
</dbReference>
<evidence type="ECO:0000256" key="3">
    <source>
        <dbReference type="ARBA" id="ARBA00022833"/>
    </source>
</evidence>
<comment type="caution">
    <text evidence="7">The sequence shown here is derived from an EMBL/GenBank/DDBJ whole genome shotgun (WGS) entry which is preliminary data.</text>
</comment>
<feature type="domain" description="RING-type" evidence="6">
    <location>
        <begin position="18"/>
        <end position="60"/>
    </location>
</feature>
<dbReference type="InterPro" id="IPR018957">
    <property type="entry name" value="Znf_C3HC4_RING-type"/>
</dbReference>
<dbReference type="OrthoDB" id="10040427at2759"/>
<keyword evidence="8" id="KW-1185">Reference proteome</keyword>
<keyword evidence="5" id="KW-1133">Transmembrane helix</keyword>
<organism evidence="7 8">
    <name type="scientific">Adineta steineri</name>
    <dbReference type="NCBI Taxonomy" id="433720"/>
    <lineage>
        <taxon>Eukaryota</taxon>
        <taxon>Metazoa</taxon>
        <taxon>Spiralia</taxon>
        <taxon>Gnathifera</taxon>
        <taxon>Rotifera</taxon>
        <taxon>Eurotatoria</taxon>
        <taxon>Bdelloidea</taxon>
        <taxon>Adinetida</taxon>
        <taxon>Adinetidae</taxon>
        <taxon>Adineta</taxon>
    </lineage>
</organism>
<evidence type="ECO:0000256" key="4">
    <source>
        <dbReference type="PROSITE-ProRule" id="PRU00175"/>
    </source>
</evidence>
<evidence type="ECO:0000259" key="6">
    <source>
        <dbReference type="PROSITE" id="PS50089"/>
    </source>
</evidence>
<dbReference type="Proteomes" id="UP000663832">
    <property type="component" value="Unassembled WGS sequence"/>
</dbReference>
<dbReference type="Gene3D" id="3.30.40.10">
    <property type="entry name" value="Zinc/RING finger domain, C3HC4 (zinc finger)"/>
    <property type="match status" value="1"/>
</dbReference>
<reference evidence="7" key="1">
    <citation type="submission" date="2021-02" db="EMBL/GenBank/DDBJ databases">
        <authorList>
            <person name="Nowell W R."/>
        </authorList>
    </citation>
    <scope>NUCLEOTIDE SEQUENCE</scope>
</reference>
<gene>
    <name evidence="7" type="ORF">QVE165_LOCUS28351</name>
</gene>
<sequence length="124" mass="13537">MSSSAMPMPITDTDEGRCEICLDEETTTIGVITCAHRNTFCKNCIKTWLSGGNVTCPKCRAPWPVNINIDIENIDQHPMIPVKEIHTIQNHFLPPAATGGLINNILTCCAIGLLIGIMIYPTAK</sequence>
<evidence type="ECO:0000256" key="5">
    <source>
        <dbReference type="SAM" id="Phobius"/>
    </source>
</evidence>